<evidence type="ECO:0000313" key="2">
    <source>
        <dbReference type="EMBL" id="CAF1605108.1"/>
    </source>
</evidence>
<evidence type="ECO:0000313" key="3">
    <source>
        <dbReference type="Proteomes" id="UP000663854"/>
    </source>
</evidence>
<reference evidence="1" key="1">
    <citation type="submission" date="2021-02" db="EMBL/GenBank/DDBJ databases">
        <authorList>
            <person name="Nowell W R."/>
        </authorList>
    </citation>
    <scope>NUCLEOTIDE SEQUENCE</scope>
</reference>
<dbReference type="EMBL" id="CAJNOH010004044">
    <property type="protein sequence ID" value="CAF1357755.1"/>
    <property type="molecule type" value="Genomic_DNA"/>
</dbReference>
<dbReference type="AlphaFoldDB" id="A0A815HPJ2"/>
<organism evidence="1 3">
    <name type="scientific">Rotaria sordida</name>
    <dbReference type="NCBI Taxonomy" id="392033"/>
    <lineage>
        <taxon>Eukaryota</taxon>
        <taxon>Metazoa</taxon>
        <taxon>Spiralia</taxon>
        <taxon>Gnathifera</taxon>
        <taxon>Rotifera</taxon>
        <taxon>Eurotatoria</taxon>
        <taxon>Bdelloidea</taxon>
        <taxon>Philodinida</taxon>
        <taxon>Philodinidae</taxon>
        <taxon>Rotaria</taxon>
    </lineage>
</organism>
<accession>A0A815HPJ2</accession>
<gene>
    <name evidence="2" type="ORF">JXQ802_LOCUS48759</name>
    <name evidence="1" type="ORF">PYM288_LOCUS32723</name>
</gene>
<dbReference type="Proteomes" id="UP000663854">
    <property type="component" value="Unassembled WGS sequence"/>
</dbReference>
<evidence type="ECO:0000313" key="4">
    <source>
        <dbReference type="Proteomes" id="UP000663870"/>
    </source>
</evidence>
<evidence type="ECO:0000313" key="1">
    <source>
        <dbReference type="EMBL" id="CAF1357755.1"/>
    </source>
</evidence>
<dbReference type="Proteomes" id="UP000663870">
    <property type="component" value="Unassembled WGS sequence"/>
</dbReference>
<comment type="caution">
    <text evidence="1">The sequence shown here is derived from an EMBL/GenBank/DDBJ whole genome shotgun (WGS) entry which is preliminary data.</text>
</comment>
<proteinExistence type="predicted"/>
<dbReference type="EMBL" id="CAJNOL010005435">
    <property type="protein sequence ID" value="CAF1605108.1"/>
    <property type="molecule type" value="Genomic_DNA"/>
</dbReference>
<protein>
    <submittedName>
        <fullName evidence="1">Uncharacterized protein</fullName>
    </submittedName>
</protein>
<name>A0A815HPJ2_9BILA</name>
<sequence>MSILSPKKKNVYLDKINDNLILFFRFMEKFNQILNELSQLSNGATVHINDIERILGNDDDDDNNNDNEHENYEQRLISYHEKELMADEKLCQLNENLNISMRDIQQSWNTLEKQGAAILKLVNQLPKLIRLFLDTTKNDVDFNDPYFRSEITHLNDQFPIIGQFYYELCLEIQIHFLDLSNMKKIKHLATILDLLSSRSISISVPIQIIRQIQTKLN</sequence>
<keyword evidence="4" id="KW-1185">Reference proteome</keyword>